<feature type="compositionally biased region" description="Basic residues" evidence="1">
    <location>
        <begin position="67"/>
        <end position="88"/>
    </location>
</feature>
<feature type="non-terminal residue" evidence="2">
    <location>
        <position position="1"/>
    </location>
</feature>
<dbReference type="GO" id="GO:0004177">
    <property type="term" value="F:aminopeptidase activity"/>
    <property type="evidence" value="ECO:0007669"/>
    <property type="project" value="UniProtKB-KW"/>
</dbReference>
<gene>
    <name evidence="2" type="ORF">AVDCRST_MAG90-719</name>
</gene>
<evidence type="ECO:0000313" key="2">
    <source>
        <dbReference type="EMBL" id="CAA9315378.1"/>
    </source>
</evidence>
<dbReference type="EC" id="3.4.11.1" evidence="2"/>
<evidence type="ECO:0000256" key="1">
    <source>
        <dbReference type="SAM" id="MobiDB-lite"/>
    </source>
</evidence>
<keyword evidence="2" id="KW-0031">Aminopeptidase</keyword>
<feature type="compositionally biased region" description="Basic residues" evidence="1">
    <location>
        <begin position="18"/>
        <end position="44"/>
    </location>
</feature>
<reference evidence="2" key="1">
    <citation type="submission" date="2020-02" db="EMBL/GenBank/DDBJ databases">
        <authorList>
            <person name="Meier V. D."/>
        </authorList>
    </citation>
    <scope>NUCLEOTIDE SEQUENCE</scope>
    <source>
        <strain evidence="2">AVDCRST_MAG90</strain>
    </source>
</reference>
<dbReference type="AlphaFoldDB" id="A0A6J4KUW9"/>
<feature type="compositionally biased region" description="Basic residues" evidence="1">
    <location>
        <begin position="95"/>
        <end position="111"/>
    </location>
</feature>
<organism evidence="2">
    <name type="scientific">uncultured Microvirga sp</name>
    <dbReference type="NCBI Taxonomy" id="412392"/>
    <lineage>
        <taxon>Bacteria</taxon>
        <taxon>Pseudomonadati</taxon>
        <taxon>Pseudomonadota</taxon>
        <taxon>Alphaproteobacteria</taxon>
        <taxon>Hyphomicrobiales</taxon>
        <taxon>Methylobacteriaceae</taxon>
        <taxon>Microvirga</taxon>
        <taxon>environmental samples</taxon>
    </lineage>
</organism>
<dbReference type="EMBL" id="CADCUC010000137">
    <property type="protein sequence ID" value="CAA9315378.1"/>
    <property type="molecule type" value="Genomic_DNA"/>
</dbReference>
<keyword evidence="2" id="KW-0645">Protease</keyword>
<proteinExistence type="predicted"/>
<keyword evidence="2" id="KW-0378">Hydrolase</keyword>
<protein>
    <submittedName>
        <fullName evidence="2">Cytosol aminopeptidase PepA</fullName>
        <ecNumber evidence="2">3.4.11.1</ecNumber>
    </submittedName>
</protein>
<sequence>ARPRQDRIPSPRPVGGGRSRHPGRRRSQAGRCRRLGRGSRHRRIDRQDRPGRALQGQAQKRNEHRSPRGTRGRTPHRDWGRRRGRPRQARLADARRRRRGPGQGAHRRGHARGSGPRPRDGGHGPDGGRGAAAPVQLRSLQD</sequence>
<feature type="region of interest" description="Disordered" evidence="1">
    <location>
        <begin position="1"/>
        <end position="142"/>
    </location>
</feature>
<feature type="non-terminal residue" evidence="2">
    <location>
        <position position="142"/>
    </location>
</feature>
<name>A0A6J4KUW9_9HYPH</name>
<accession>A0A6J4KUW9</accession>